<evidence type="ECO:0000256" key="2">
    <source>
        <dbReference type="ARBA" id="ARBA00022642"/>
    </source>
</evidence>
<evidence type="ECO:0000313" key="10">
    <source>
        <dbReference type="Proteomes" id="UP000178885"/>
    </source>
</evidence>
<protein>
    <recommendedName>
        <fullName evidence="6">nicotinamidase</fullName>
        <ecNumber evidence="6">3.5.1.19</ecNumber>
    </recommendedName>
    <alternativeName>
        <fullName evidence="7">Nicotinamide deamidase</fullName>
    </alternativeName>
</protein>
<dbReference type="GO" id="GO:0008936">
    <property type="term" value="F:nicotinamidase activity"/>
    <property type="evidence" value="ECO:0007669"/>
    <property type="project" value="UniProtKB-EC"/>
</dbReference>
<comment type="similarity">
    <text evidence="1">Belongs to the isochorismatase family.</text>
</comment>
<dbReference type="Gene3D" id="3.40.50.850">
    <property type="entry name" value="Isochorismatase-like"/>
    <property type="match status" value="1"/>
</dbReference>
<evidence type="ECO:0000313" key="9">
    <source>
        <dbReference type="EMBL" id="OGI46887.1"/>
    </source>
</evidence>
<dbReference type="EC" id="3.5.1.19" evidence="6"/>
<evidence type="ECO:0000256" key="6">
    <source>
        <dbReference type="ARBA" id="ARBA00039017"/>
    </source>
</evidence>
<gene>
    <name evidence="9" type="ORF">A2151_03900</name>
</gene>
<evidence type="ECO:0000256" key="5">
    <source>
        <dbReference type="ARBA" id="ARBA00037900"/>
    </source>
</evidence>
<dbReference type="InterPro" id="IPR036380">
    <property type="entry name" value="Isochorismatase-like_sf"/>
</dbReference>
<sequence>MVAATQKVGIGPGDALIVVDAQNDFLPGGSLAVPAGDEVVPVLNRYLGAFHAKGLPIFATRDWHPVNHCSFKAQGGPWPPHCVAGTAGAAFAPGLKLPPETTTISKATPPDKDAYSGFEGTDLEARLRAQGVRRLFIGGLATDYCVLNTVKDALNNGYEVHLLTDAIRAVNVQPDDGRKAESQMQRLGARPLHHAVLAA</sequence>
<dbReference type="SUPFAM" id="SSF52499">
    <property type="entry name" value="Isochorismatase-like hydrolases"/>
    <property type="match status" value="1"/>
</dbReference>
<accession>A0A1F6TP25</accession>
<evidence type="ECO:0000256" key="3">
    <source>
        <dbReference type="ARBA" id="ARBA00022723"/>
    </source>
</evidence>
<dbReference type="AlphaFoldDB" id="A0A1F6TP25"/>
<dbReference type="Proteomes" id="UP000178885">
    <property type="component" value="Unassembled WGS sequence"/>
</dbReference>
<evidence type="ECO:0000256" key="4">
    <source>
        <dbReference type="ARBA" id="ARBA00022801"/>
    </source>
</evidence>
<proteinExistence type="inferred from homology"/>
<evidence type="ECO:0000259" key="8">
    <source>
        <dbReference type="Pfam" id="PF00857"/>
    </source>
</evidence>
<dbReference type="EMBL" id="MFSU01000072">
    <property type="protein sequence ID" value="OGI46887.1"/>
    <property type="molecule type" value="Genomic_DNA"/>
</dbReference>
<dbReference type="GO" id="GO:0046872">
    <property type="term" value="F:metal ion binding"/>
    <property type="evidence" value="ECO:0007669"/>
    <property type="project" value="UniProtKB-KW"/>
</dbReference>
<keyword evidence="4" id="KW-0378">Hydrolase</keyword>
<evidence type="ECO:0000256" key="1">
    <source>
        <dbReference type="ARBA" id="ARBA00006336"/>
    </source>
</evidence>
<dbReference type="CDD" id="cd01011">
    <property type="entry name" value="nicotinamidase"/>
    <property type="match status" value="1"/>
</dbReference>
<keyword evidence="3" id="KW-0479">Metal-binding</keyword>
<organism evidence="9 10">
    <name type="scientific">Candidatus Muproteobacteria bacterium RBG_16_65_34</name>
    <dbReference type="NCBI Taxonomy" id="1817760"/>
    <lineage>
        <taxon>Bacteria</taxon>
        <taxon>Pseudomonadati</taxon>
        <taxon>Pseudomonadota</taxon>
        <taxon>Candidatus Muproteobacteria</taxon>
    </lineage>
</organism>
<name>A0A1F6TP25_9PROT</name>
<feature type="domain" description="Isochorismatase-like" evidence="8">
    <location>
        <begin position="15"/>
        <end position="174"/>
    </location>
</feature>
<dbReference type="InterPro" id="IPR052347">
    <property type="entry name" value="Isochorismatase_Nicotinamidase"/>
</dbReference>
<dbReference type="Pfam" id="PF00857">
    <property type="entry name" value="Isochorismatase"/>
    <property type="match status" value="1"/>
</dbReference>
<dbReference type="PANTHER" id="PTHR11080:SF2">
    <property type="entry name" value="LD05707P"/>
    <property type="match status" value="1"/>
</dbReference>
<reference evidence="9 10" key="1">
    <citation type="journal article" date="2016" name="Nat. Commun.">
        <title>Thousands of microbial genomes shed light on interconnected biogeochemical processes in an aquifer system.</title>
        <authorList>
            <person name="Anantharaman K."/>
            <person name="Brown C.T."/>
            <person name="Hug L.A."/>
            <person name="Sharon I."/>
            <person name="Castelle C.J."/>
            <person name="Probst A.J."/>
            <person name="Thomas B.C."/>
            <person name="Singh A."/>
            <person name="Wilkins M.J."/>
            <person name="Karaoz U."/>
            <person name="Brodie E.L."/>
            <person name="Williams K.H."/>
            <person name="Hubbard S.S."/>
            <person name="Banfield J.F."/>
        </authorList>
    </citation>
    <scope>NUCLEOTIDE SEQUENCE [LARGE SCALE GENOMIC DNA]</scope>
</reference>
<comment type="pathway">
    <text evidence="5">Cofactor biosynthesis; nicotinate biosynthesis; nicotinate from nicotinamide: step 1/1.</text>
</comment>
<dbReference type="InterPro" id="IPR000868">
    <property type="entry name" value="Isochorismatase-like_dom"/>
</dbReference>
<dbReference type="GO" id="GO:0019363">
    <property type="term" value="P:pyridine nucleotide biosynthetic process"/>
    <property type="evidence" value="ECO:0007669"/>
    <property type="project" value="UniProtKB-KW"/>
</dbReference>
<dbReference type="PANTHER" id="PTHR11080">
    <property type="entry name" value="PYRAZINAMIDASE/NICOTINAMIDASE"/>
    <property type="match status" value="1"/>
</dbReference>
<evidence type="ECO:0000256" key="7">
    <source>
        <dbReference type="ARBA" id="ARBA00043224"/>
    </source>
</evidence>
<comment type="caution">
    <text evidence="9">The sequence shown here is derived from an EMBL/GenBank/DDBJ whole genome shotgun (WGS) entry which is preliminary data.</text>
</comment>
<keyword evidence="2" id="KW-0662">Pyridine nucleotide biosynthesis</keyword>
<dbReference type="STRING" id="1817760.A2151_03900"/>